<dbReference type="SUPFAM" id="SSF53098">
    <property type="entry name" value="Ribonuclease H-like"/>
    <property type="match status" value="1"/>
</dbReference>
<reference evidence="1 2" key="1">
    <citation type="journal article" date="2018" name="MBio">
        <title>Comparative Genomics Reveals the Core Gene Toolbox for the Fungus-Insect Symbiosis.</title>
        <authorList>
            <person name="Wang Y."/>
            <person name="Stata M."/>
            <person name="Wang W."/>
            <person name="Stajich J.E."/>
            <person name="White M.M."/>
            <person name="Moncalvo J.M."/>
        </authorList>
    </citation>
    <scope>NUCLEOTIDE SEQUENCE [LARGE SCALE GENOMIC DNA]</scope>
    <source>
        <strain evidence="1 2">SWE-8-4</strain>
    </source>
</reference>
<dbReference type="InterPro" id="IPR012337">
    <property type="entry name" value="RNaseH-like_sf"/>
</dbReference>
<feature type="non-terminal residue" evidence="1">
    <location>
        <position position="1"/>
    </location>
</feature>
<comment type="caution">
    <text evidence="1">The sequence shown here is derived from an EMBL/GenBank/DDBJ whole genome shotgun (WGS) entry which is preliminary data.</text>
</comment>
<gene>
    <name evidence="1" type="ORF">BB561_000308</name>
</gene>
<proteinExistence type="predicted"/>
<protein>
    <recommendedName>
        <fullName evidence="3">Reverse transcriptase RNase H-like domain-containing protein</fullName>
    </recommendedName>
</protein>
<dbReference type="InterPro" id="IPR043502">
    <property type="entry name" value="DNA/RNA_pol_sf"/>
</dbReference>
<evidence type="ECO:0008006" key="3">
    <source>
        <dbReference type="Google" id="ProtNLM"/>
    </source>
</evidence>
<organism evidence="1 2">
    <name type="scientific">Smittium simulii</name>
    <dbReference type="NCBI Taxonomy" id="133385"/>
    <lineage>
        <taxon>Eukaryota</taxon>
        <taxon>Fungi</taxon>
        <taxon>Fungi incertae sedis</taxon>
        <taxon>Zoopagomycota</taxon>
        <taxon>Kickxellomycotina</taxon>
        <taxon>Harpellomycetes</taxon>
        <taxon>Harpellales</taxon>
        <taxon>Legeriomycetaceae</taxon>
        <taxon>Smittium</taxon>
    </lineage>
</organism>
<dbReference type="SUPFAM" id="SSF56672">
    <property type="entry name" value="DNA/RNA polymerases"/>
    <property type="match status" value="1"/>
</dbReference>
<dbReference type="EMBL" id="MBFR01000006">
    <property type="protein sequence ID" value="PVU97837.1"/>
    <property type="molecule type" value="Genomic_DNA"/>
</dbReference>
<dbReference type="STRING" id="133385.A0A2T9YZU1"/>
<dbReference type="AlphaFoldDB" id="A0A2T9YZU1"/>
<evidence type="ECO:0000313" key="2">
    <source>
        <dbReference type="Proteomes" id="UP000245383"/>
    </source>
</evidence>
<sequence length="366" mass="42526">ELMICCTQYPTAQGIDDMLHPISYCSRKFNIAERNYSIYENEGLARVESESTERTARWLNTLSEYRFVVKHREGKDNVVAEYLSRDASIILSTIVKNTSKHLGFETIYGWIRERYWRPRLRQEKFSGKSSISGILEVWSFNFLGPFPVNNNHNRYIINAVERLSGYPYAKAYPHKQLTFDYKINRKINLPYHSEWMGQVENMNIRIRYALTKTCGLEMYRWEESLLPVKNTLSTDSYLRKFKESVIKGIRKSIERDSISSTKNKDKFEVGEKVVLLRRELRKKGYDNALVGRSTDVENIKSAMREIGVSNPICGEGYLGYNCYIYGKENVAKMSCFLKGKPGVNSRGITLYNDPENTGLSVENHFH</sequence>
<evidence type="ECO:0000313" key="1">
    <source>
        <dbReference type="EMBL" id="PVU97837.1"/>
    </source>
</evidence>
<name>A0A2T9YZU1_9FUNG</name>
<dbReference type="OrthoDB" id="115435at2759"/>
<keyword evidence="2" id="KW-1185">Reference proteome</keyword>
<accession>A0A2T9YZU1</accession>
<dbReference type="PANTHER" id="PTHR34072">
    <property type="entry name" value="ENZYMATIC POLYPROTEIN-RELATED"/>
    <property type="match status" value="1"/>
</dbReference>
<dbReference type="Proteomes" id="UP000245383">
    <property type="component" value="Unassembled WGS sequence"/>
</dbReference>